<feature type="region of interest" description="Disordered" evidence="1">
    <location>
        <begin position="28"/>
        <end position="50"/>
    </location>
</feature>
<keyword evidence="3" id="KW-1185">Reference proteome</keyword>
<evidence type="ECO:0000313" key="3">
    <source>
        <dbReference type="Proteomes" id="UP000184440"/>
    </source>
</evidence>
<feature type="compositionally biased region" description="Basic and acidic residues" evidence="1">
    <location>
        <begin position="28"/>
        <end position="38"/>
    </location>
</feature>
<feature type="compositionally biased region" description="Pro residues" evidence="1">
    <location>
        <begin position="40"/>
        <end position="50"/>
    </location>
</feature>
<dbReference type="RefSeq" id="WP_178380027.1">
    <property type="nucleotide sequence ID" value="NZ_FRCS01000012.1"/>
</dbReference>
<evidence type="ECO:0000313" key="2">
    <source>
        <dbReference type="EMBL" id="SHN45602.1"/>
    </source>
</evidence>
<dbReference type="EMBL" id="FRCS01000012">
    <property type="protein sequence ID" value="SHN45602.1"/>
    <property type="molecule type" value="Genomic_DNA"/>
</dbReference>
<proteinExistence type="predicted"/>
<name>A0A1M7RHF9_9ACTN</name>
<evidence type="ECO:0000256" key="1">
    <source>
        <dbReference type="SAM" id="MobiDB-lite"/>
    </source>
</evidence>
<reference evidence="2 3" key="1">
    <citation type="submission" date="2016-11" db="EMBL/GenBank/DDBJ databases">
        <authorList>
            <person name="Jaros S."/>
            <person name="Januszkiewicz K."/>
            <person name="Wedrychowicz H."/>
        </authorList>
    </citation>
    <scope>NUCLEOTIDE SEQUENCE [LARGE SCALE GENOMIC DNA]</scope>
    <source>
        <strain evidence="2 3">DSM 46144</strain>
    </source>
</reference>
<protein>
    <submittedName>
        <fullName evidence="2">Uncharacterized protein</fullName>
    </submittedName>
</protein>
<sequence>MAQQTEHEDVVVVGWLRGDDYEAALAYRRRDEPVRTDDQPPAPAPTPPER</sequence>
<gene>
    <name evidence="2" type="ORF">SAMN05443668_112138</name>
</gene>
<dbReference type="Proteomes" id="UP000184440">
    <property type="component" value="Unassembled WGS sequence"/>
</dbReference>
<organism evidence="2 3">
    <name type="scientific">Cryptosporangium aurantiacum</name>
    <dbReference type="NCBI Taxonomy" id="134849"/>
    <lineage>
        <taxon>Bacteria</taxon>
        <taxon>Bacillati</taxon>
        <taxon>Actinomycetota</taxon>
        <taxon>Actinomycetes</taxon>
        <taxon>Cryptosporangiales</taxon>
        <taxon>Cryptosporangiaceae</taxon>
        <taxon>Cryptosporangium</taxon>
    </lineage>
</organism>
<accession>A0A1M7RHF9</accession>
<dbReference type="AlphaFoldDB" id="A0A1M7RHF9"/>